<dbReference type="Proteomes" id="UP000799424">
    <property type="component" value="Unassembled WGS sequence"/>
</dbReference>
<dbReference type="InterPro" id="IPR010730">
    <property type="entry name" value="HET"/>
</dbReference>
<dbReference type="EMBL" id="MU006224">
    <property type="protein sequence ID" value="KAF2827622.1"/>
    <property type="molecule type" value="Genomic_DNA"/>
</dbReference>
<dbReference type="AlphaFoldDB" id="A0A6A7A2T5"/>
<accession>A0A6A7A2T5</accession>
<dbReference type="PANTHER" id="PTHR33112">
    <property type="entry name" value="DOMAIN PROTEIN, PUTATIVE-RELATED"/>
    <property type="match status" value="1"/>
</dbReference>
<proteinExistence type="predicted"/>
<protein>
    <submittedName>
        <fullName evidence="2">HET-domain-containing protein</fullName>
    </submittedName>
</protein>
<sequence length="721" mass="82193">MDPSKDSNDTRSNLADFLATFETLPANDKAEALKHIIRTQRGETTKPLHASAPASLSSALADAHSCHICKRLSITQNPKEPDAWEPRFASEQIVLTKETLQQGLTQACILVKWAFVLLAQGLHDLKSDLSKRIILPSRPESIRDPSDDLQYLRAEGVVLDCHGLGGDSDEIWIRLTYGIDPFLVDKLWNVAHDLREGWTYEAFESRYNRSVASPFRMTAAADDPASLDCRFRPAVKKMEPEKIVQLARKFLNNCQEGHEICHKRTATLPTRVIDVGTKSPIKLVKLYWSDVDETGQYAALSYCWGGHQPLTTTTSTAQDITDGLLFSRLPRTLQDAMIVTLELGLRYIWIDSLCIIQDDPSDLGREIAKMAETFQGAFVTISAASSSSVHLGFLSDQHTTPRTRIAVPWKSPNVEDGTILVEQSRTAYDPTEDPINLRAWTLQEHILPRRMLVFGTRELWWTCEKEVRFDSLPTRRIHNVPVVQRKSGSDRYSLEYWRLIVRDYTRRFLTYPNDKLSAIAGVADLYSQFFNSRYLAGLWEQALLSELMWCSNRSDISRPLAQRAPTWSWASVDGEIHHNWCPVDPGPHAPKIIECHITPVLQASPFGPVDPNQCILRIQGNLIQAIWQEDRRYISTARAQRRINPNREDEFYHRSGRTHADACEDNWPTEVWVLPITKDPIRGLLLAHVERDVYRRVGLVLRLWENTFMPADDEVRKICII</sequence>
<reference evidence="2" key="1">
    <citation type="journal article" date="2020" name="Stud. Mycol.">
        <title>101 Dothideomycetes genomes: a test case for predicting lifestyles and emergence of pathogens.</title>
        <authorList>
            <person name="Haridas S."/>
            <person name="Albert R."/>
            <person name="Binder M."/>
            <person name="Bloem J."/>
            <person name="Labutti K."/>
            <person name="Salamov A."/>
            <person name="Andreopoulos B."/>
            <person name="Baker S."/>
            <person name="Barry K."/>
            <person name="Bills G."/>
            <person name="Bluhm B."/>
            <person name="Cannon C."/>
            <person name="Castanera R."/>
            <person name="Culley D."/>
            <person name="Daum C."/>
            <person name="Ezra D."/>
            <person name="Gonzalez J."/>
            <person name="Henrissat B."/>
            <person name="Kuo A."/>
            <person name="Liang C."/>
            <person name="Lipzen A."/>
            <person name="Lutzoni F."/>
            <person name="Magnuson J."/>
            <person name="Mondo S."/>
            <person name="Nolan M."/>
            <person name="Ohm R."/>
            <person name="Pangilinan J."/>
            <person name="Park H.-J."/>
            <person name="Ramirez L."/>
            <person name="Alfaro M."/>
            <person name="Sun H."/>
            <person name="Tritt A."/>
            <person name="Yoshinaga Y."/>
            <person name="Zwiers L.-H."/>
            <person name="Turgeon B."/>
            <person name="Goodwin S."/>
            <person name="Spatafora J."/>
            <person name="Crous P."/>
            <person name="Grigoriev I."/>
        </authorList>
    </citation>
    <scope>NUCLEOTIDE SEQUENCE</scope>
    <source>
        <strain evidence="2">CBS 113818</strain>
    </source>
</reference>
<organism evidence="2 3">
    <name type="scientific">Ophiobolus disseminans</name>
    <dbReference type="NCBI Taxonomy" id="1469910"/>
    <lineage>
        <taxon>Eukaryota</taxon>
        <taxon>Fungi</taxon>
        <taxon>Dikarya</taxon>
        <taxon>Ascomycota</taxon>
        <taxon>Pezizomycotina</taxon>
        <taxon>Dothideomycetes</taxon>
        <taxon>Pleosporomycetidae</taxon>
        <taxon>Pleosporales</taxon>
        <taxon>Pleosporineae</taxon>
        <taxon>Phaeosphaeriaceae</taxon>
        <taxon>Ophiobolus</taxon>
    </lineage>
</organism>
<dbReference type="PANTHER" id="PTHR33112:SF16">
    <property type="entry name" value="HETEROKARYON INCOMPATIBILITY DOMAIN-CONTAINING PROTEIN"/>
    <property type="match status" value="1"/>
</dbReference>
<dbReference type="OrthoDB" id="5125733at2759"/>
<feature type="domain" description="Heterokaryon incompatibility" evidence="1">
    <location>
        <begin position="297"/>
        <end position="444"/>
    </location>
</feature>
<dbReference type="Pfam" id="PF06985">
    <property type="entry name" value="HET"/>
    <property type="match status" value="1"/>
</dbReference>
<name>A0A6A7A2T5_9PLEO</name>
<evidence type="ECO:0000313" key="3">
    <source>
        <dbReference type="Proteomes" id="UP000799424"/>
    </source>
</evidence>
<evidence type="ECO:0000313" key="2">
    <source>
        <dbReference type="EMBL" id="KAF2827622.1"/>
    </source>
</evidence>
<gene>
    <name evidence="2" type="ORF">CC86DRAFT_349252</name>
</gene>
<evidence type="ECO:0000259" key="1">
    <source>
        <dbReference type="Pfam" id="PF06985"/>
    </source>
</evidence>
<keyword evidence="3" id="KW-1185">Reference proteome</keyword>